<proteinExistence type="predicted"/>
<name>A0A381SW36_9ZZZZ</name>
<keyword evidence="7" id="KW-0406">Ion transport</keyword>
<dbReference type="SUPFAM" id="SSF50331">
    <property type="entry name" value="MOP-like"/>
    <property type="match status" value="1"/>
</dbReference>
<dbReference type="InterPro" id="IPR027417">
    <property type="entry name" value="P-loop_NTPase"/>
</dbReference>
<protein>
    <recommendedName>
        <fullName evidence="9">ABC transporter domain-containing protein</fullName>
    </recommendedName>
</protein>
<evidence type="ECO:0000256" key="8">
    <source>
        <dbReference type="ARBA" id="ARBA00023136"/>
    </source>
</evidence>
<dbReference type="InterPro" id="IPR003439">
    <property type="entry name" value="ABC_transporter-like_ATP-bd"/>
</dbReference>
<dbReference type="PROSITE" id="PS50893">
    <property type="entry name" value="ABC_TRANSPORTER_2"/>
    <property type="match status" value="1"/>
</dbReference>
<dbReference type="FunFam" id="3.40.50.300:FF:000425">
    <property type="entry name" value="Probable ABC transporter, ATP-binding subunit"/>
    <property type="match status" value="1"/>
</dbReference>
<evidence type="ECO:0000256" key="2">
    <source>
        <dbReference type="ARBA" id="ARBA00022475"/>
    </source>
</evidence>
<evidence type="ECO:0000259" key="9">
    <source>
        <dbReference type="PROSITE" id="PS50893"/>
    </source>
</evidence>
<dbReference type="SUPFAM" id="SSF52540">
    <property type="entry name" value="P-loop containing nucleoside triphosphate hydrolases"/>
    <property type="match status" value="1"/>
</dbReference>
<evidence type="ECO:0000256" key="4">
    <source>
        <dbReference type="ARBA" id="ARBA00022741"/>
    </source>
</evidence>
<dbReference type="PANTHER" id="PTHR42781">
    <property type="entry name" value="SPERMIDINE/PUTRESCINE IMPORT ATP-BINDING PROTEIN POTA"/>
    <property type="match status" value="1"/>
</dbReference>
<dbReference type="InterPro" id="IPR015853">
    <property type="entry name" value="ABC_transpr_FbpC"/>
</dbReference>
<dbReference type="InterPro" id="IPR003593">
    <property type="entry name" value="AAA+_ATPase"/>
</dbReference>
<evidence type="ECO:0000256" key="5">
    <source>
        <dbReference type="ARBA" id="ARBA00022840"/>
    </source>
</evidence>
<dbReference type="InterPro" id="IPR017871">
    <property type="entry name" value="ABC_transporter-like_CS"/>
</dbReference>
<dbReference type="InterPro" id="IPR008995">
    <property type="entry name" value="Mo/tungstate-bd_C_term_dom"/>
</dbReference>
<dbReference type="CDD" id="cd03259">
    <property type="entry name" value="ABC_Carb_Solutes_like"/>
    <property type="match status" value="1"/>
</dbReference>
<keyword evidence="3" id="KW-0410">Iron transport</keyword>
<organism evidence="10">
    <name type="scientific">marine metagenome</name>
    <dbReference type="NCBI Taxonomy" id="408172"/>
    <lineage>
        <taxon>unclassified sequences</taxon>
        <taxon>metagenomes</taxon>
        <taxon>ecological metagenomes</taxon>
    </lineage>
</organism>
<reference evidence="10" key="1">
    <citation type="submission" date="2018-05" db="EMBL/GenBank/DDBJ databases">
        <authorList>
            <person name="Lanie J.A."/>
            <person name="Ng W.-L."/>
            <person name="Kazmierczak K.M."/>
            <person name="Andrzejewski T.M."/>
            <person name="Davidsen T.M."/>
            <person name="Wayne K.J."/>
            <person name="Tettelin H."/>
            <person name="Glass J.I."/>
            <person name="Rusch D."/>
            <person name="Podicherti R."/>
            <person name="Tsui H.-C.T."/>
            <person name="Winkler M.E."/>
        </authorList>
    </citation>
    <scope>NUCLEOTIDE SEQUENCE</scope>
</reference>
<evidence type="ECO:0000256" key="7">
    <source>
        <dbReference type="ARBA" id="ARBA00023065"/>
    </source>
</evidence>
<dbReference type="Pfam" id="PF00005">
    <property type="entry name" value="ABC_tran"/>
    <property type="match status" value="1"/>
</dbReference>
<evidence type="ECO:0000256" key="3">
    <source>
        <dbReference type="ARBA" id="ARBA00022496"/>
    </source>
</evidence>
<feature type="domain" description="ABC transporter" evidence="9">
    <location>
        <begin position="2"/>
        <end position="233"/>
    </location>
</feature>
<keyword evidence="8" id="KW-0472">Membrane</keyword>
<dbReference type="GO" id="GO:0005524">
    <property type="term" value="F:ATP binding"/>
    <property type="evidence" value="ECO:0007669"/>
    <property type="project" value="UniProtKB-KW"/>
</dbReference>
<dbReference type="GO" id="GO:0015408">
    <property type="term" value="F:ABC-type ferric iron transporter activity"/>
    <property type="evidence" value="ECO:0007669"/>
    <property type="project" value="InterPro"/>
</dbReference>
<dbReference type="EMBL" id="UINC01003473">
    <property type="protein sequence ID" value="SVA06627.1"/>
    <property type="molecule type" value="Genomic_DNA"/>
</dbReference>
<sequence length="350" mass="39192">MIECRNLTKSYGVLEAVSDFSLHLEEHEFLSILGPSGCGKSTLLRLIAGLEVPSRGQVLLEKREISGKKIILPPERRKFGMIFQDFALFPHLSIEKNIAYGVNGSRSEKQKRVVELLKLVNLQHLASKMPHQISGGEQQRIAVARALAPRPRLILMDEPFSNLDYQLRLQLRREIREILKHEGVATILVTHDQVEAITFSERVLLMHKGKLVQAGTPEEIYQQPQTLWASSFVGEANHLSVEWEKTSLKSPFGFLDVPAEIGKETRILMVRPEDFILVPAPDDEANGIVKTVEFSGAAQTVGVELKSGEKIQVSGSPHLLWNLEDPVKITAERYLCFNSSGDRLDGFTAK</sequence>
<evidence type="ECO:0000256" key="6">
    <source>
        <dbReference type="ARBA" id="ARBA00023004"/>
    </source>
</evidence>
<accession>A0A381SW36</accession>
<evidence type="ECO:0000256" key="1">
    <source>
        <dbReference type="ARBA" id="ARBA00022448"/>
    </source>
</evidence>
<keyword evidence="6" id="KW-0408">Iron</keyword>
<dbReference type="Pfam" id="PF08402">
    <property type="entry name" value="TOBE_2"/>
    <property type="match status" value="1"/>
</dbReference>
<keyword evidence="4" id="KW-0547">Nucleotide-binding</keyword>
<dbReference type="GO" id="GO:0016887">
    <property type="term" value="F:ATP hydrolysis activity"/>
    <property type="evidence" value="ECO:0007669"/>
    <property type="project" value="InterPro"/>
</dbReference>
<dbReference type="InterPro" id="IPR013611">
    <property type="entry name" value="Transp-assoc_OB_typ2"/>
</dbReference>
<evidence type="ECO:0000313" key="10">
    <source>
        <dbReference type="EMBL" id="SVA06627.1"/>
    </source>
</evidence>
<keyword evidence="1" id="KW-0813">Transport</keyword>
<dbReference type="AlphaFoldDB" id="A0A381SW36"/>
<dbReference type="GO" id="GO:0043190">
    <property type="term" value="C:ATP-binding cassette (ABC) transporter complex"/>
    <property type="evidence" value="ECO:0007669"/>
    <property type="project" value="InterPro"/>
</dbReference>
<dbReference type="PROSITE" id="PS00211">
    <property type="entry name" value="ABC_TRANSPORTER_1"/>
    <property type="match status" value="1"/>
</dbReference>
<dbReference type="PANTHER" id="PTHR42781:SF4">
    <property type="entry name" value="SPERMIDINE_PUTRESCINE IMPORT ATP-BINDING PROTEIN POTA"/>
    <property type="match status" value="1"/>
</dbReference>
<dbReference type="Gene3D" id="3.40.50.300">
    <property type="entry name" value="P-loop containing nucleotide triphosphate hydrolases"/>
    <property type="match status" value="1"/>
</dbReference>
<keyword evidence="5" id="KW-0067">ATP-binding</keyword>
<dbReference type="SMART" id="SM00382">
    <property type="entry name" value="AAA"/>
    <property type="match status" value="1"/>
</dbReference>
<keyword evidence="2" id="KW-1003">Cell membrane</keyword>
<gene>
    <name evidence="10" type="ORF">METZ01_LOCUS59481</name>
</gene>
<dbReference type="InterPro" id="IPR050093">
    <property type="entry name" value="ABC_SmlMolc_Importer"/>
</dbReference>